<evidence type="ECO:0000313" key="3">
    <source>
        <dbReference type="Proteomes" id="UP000184251"/>
    </source>
</evidence>
<dbReference type="InterPro" id="IPR017926">
    <property type="entry name" value="GATASE"/>
</dbReference>
<organism evidence="2 3">
    <name type="scientific">Alkalibacter saccharofermentans DSM 14828</name>
    <dbReference type="NCBI Taxonomy" id="1120975"/>
    <lineage>
        <taxon>Bacteria</taxon>
        <taxon>Bacillati</taxon>
        <taxon>Bacillota</taxon>
        <taxon>Clostridia</taxon>
        <taxon>Eubacteriales</taxon>
        <taxon>Eubacteriaceae</taxon>
        <taxon>Alkalibacter</taxon>
    </lineage>
</organism>
<dbReference type="Proteomes" id="UP000184251">
    <property type="component" value="Unassembled WGS sequence"/>
</dbReference>
<evidence type="ECO:0000313" key="2">
    <source>
        <dbReference type="EMBL" id="SHE51103.1"/>
    </source>
</evidence>
<protein>
    <submittedName>
        <fullName evidence="2">GMP synthase (Glutamine-hydrolysing)</fullName>
    </submittedName>
</protein>
<name>A0A1M4U344_9FIRM</name>
<gene>
    <name evidence="2" type="ORF">SAMN02746064_00625</name>
</gene>
<dbReference type="SUPFAM" id="SSF52317">
    <property type="entry name" value="Class I glutamine amidotransferase-like"/>
    <property type="match status" value="1"/>
</dbReference>
<dbReference type="STRING" id="1120975.SAMN02746064_00625"/>
<sequence>MGKLLIIKTGASGESIKKVYGDHDERIIKKAGLNREKVAVLPVYKGHRPYLPDNVSSVIVTGSPSMVTDREPWSVETSDFIKEISHKNIPILGICYGHQLLADTFGGEVGYHKLGKESGKVDIKLRGAASLDPLLGSMPKSFKAYAFHEQTVTKLPANAKVLAGNGFEKNHAVAYRDNVWGVQFHPEFNENENENGESHGEMLLKRFVQIAG</sequence>
<dbReference type="AlphaFoldDB" id="A0A1M4U344"/>
<dbReference type="OrthoDB" id="9813383at2"/>
<dbReference type="Pfam" id="PF00117">
    <property type="entry name" value="GATase"/>
    <property type="match status" value="1"/>
</dbReference>
<feature type="domain" description="Glutamine amidotransferase" evidence="1">
    <location>
        <begin position="30"/>
        <end position="194"/>
    </location>
</feature>
<dbReference type="NCBIfam" id="NF006562">
    <property type="entry name" value="PRK09065.1"/>
    <property type="match status" value="1"/>
</dbReference>
<dbReference type="Gene3D" id="3.40.50.880">
    <property type="match status" value="1"/>
</dbReference>
<keyword evidence="3" id="KW-1185">Reference proteome</keyword>
<dbReference type="InterPro" id="IPR029062">
    <property type="entry name" value="Class_I_gatase-like"/>
</dbReference>
<evidence type="ECO:0000259" key="1">
    <source>
        <dbReference type="Pfam" id="PF00117"/>
    </source>
</evidence>
<reference evidence="2 3" key="1">
    <citation type="submission" date="2016-11" db="EMBL/GenBank/DDBJ databases">
        <authorList>
            <person name="Jaros S."/>
            <person name="Januszkiewicz K."/>
            <person name="Wedrychowicz H."/>
        </authorList>
    </citation>
    <scope>NUCLEOTIDE SEQUENCE [LARGE SCALE GENOMIC DNA]</scope>
    <source>
        <strain evidence="2 3">DSM 14828</strain>
    </source>
</reference>
<dbReference type="PANTHER" id="PTHR42695">
    <property type="entry name" value="GLUTAMINE AMIDOTRANSFERASE YLR126C-RELATED"/>
    <property type="match status" value="1"/>
</dbReference>
<dbReference type="PRINTS" id="PR00096">
    <property type="entry name" value="GATASE"/>
</dbReference>
<dbReference type="RefSeq" id="WP_073269625.1">
    <property type="nucleotide sequence ID" value="NZ_FQTU01000003.1"/>
</dbReference>
<accession>A0A1M4U344</accession>
<proteinExistence type="predicted"/>
<dbReference type="CDD" id="cd01741">
    <property type="entry name" value="GATase1_1"/>
    <property type="match status" value="1"/>
</dbReference>
<dbReference type="EMBL" id="FQTU01000003">
    <property type="protein sequence ID" value="SHE51103.1"/>
    <property type="molecule type" value="Genomic_DNA"/>
</dbReference>
<dbReference type="PANTHER" id="PTHR42695:SF5">
    <property type="entry name" value="GLUTAMINE AMIDOTRANSFERASE YLR126C-RELATED"/>
    <property type="match status" value="1"/>
</dbReference>
<dbReference type="InterPro" id="IPR044992">
    <property type="entry name" value="ChyE-like"/>
</dbReference>
<dbReference type="PROSITE" id="PS51273">
    <property type="entry name" value="GATASE_TYPE_1"/>
    <property type="match status" value="1"/>
</dbReference>
<dbReference type="GO" id="GO:0005829">
    <property type="term" value="C:cytosol"/>
    <property type="evidence" value="ECO:0007669"/>
    <property type="project" value="TreeGrafter"/>
</dbReference>